<proteinExistence type="predicted"/>
<dbReference type="GeneID" id="108556624"/>
<sequence>MDMGRLCWAVAVCLGLLTTGIRAMDVLELIFGPRLTEPQEAGAAASRDGNGTRDIHSGDHDYINDAGYHIMRFGYPFEEHEVVTEDGYILKLHRIPYEKNFSTLGKVRKPVLLHHGIFGASENWLFRGPDKDLCYILSNAGYDVWLSNSRGNHYSRKHVTLDPNSDMNYWNFSYHEMGYYDLPASVDYILNMTNQTKIQYVGYSMGSTVGYIMLSTRPEYNKKISLMVNFAGTGIVAHRLAPHLKIVFNALPTMVESLRYHKIHELFPRRELISELLGTLCQDRSPLQMICLSIIYLTVGVDYEQFNTSYVPYIFKYYPSGTSIKTMLHYYQMFTRGYFAPLDVNVYTNNTEKANSREYDLSKITVPVSLHYGDGDVLVTKQDNLAMARKLRNVVGIFKVPYRHFNHLDFLWSSDSKRLLYDQVIVLMDKLNKMHLIIAATALLLVGAGANDLEKDVMALVRNNPEFLNYFKDLPLAVEEDAHLRVPELVRKYGYELEDYYLTNSDGYILNVHRIPYGSDGQGNEKRPVVFLQHGILSSSADWISPGPEKGLAYLLAENGYDVWMGNARGNRYSRNHTSLHPDEDPSKFWDFSWHEIGVVDLPEMIDFVLKETGEESLFYIGHSQGTTSYYVMCSERPEYNKKIRAHFSLAPIAYMNHMTSPLFKLIALAEGGLGFILKLIGMHEFLPTDGFLHNVTKAFCEPGITQVLCENSLFALCGFNKKQLNTTLLPIMMGHTPAGSSTKQFLHYAQEINSGKFRQYDYGLIGNMKRYNSIFPPNYKLKAITSPVYLFYSSNDWLSAVKDVNRLYEQLGNVHGKFLVLDSDWNHLDYMFGIDVVELVYNRILSLMAMY</sequence>
<keyword evidence="3" id="KW-1185">Reference proteome</keyword>
<dbReference type="Gene3D" id="3.40.50.1820">
    <property type="entry name" value="alpha/beta hydrolase"/>
    <property type="match status" value="2"/>
</dbReference>
<dbReference type="InterPro" id="IPR006693">
    <property type="entry name" value="AB_hydrolase_lipase"/>
</dbReference>
<dbReference type="RefSeq" id="XP_017768293.1">
    <property type="nucleotide sequence ID" value="XM_017912804.1"/>
</dbReference>
<evidence type="ECO:0000259" key="2">
    <source>
        <dbReference type="Pfam" id="PF04083"/>
    </source>
</evidence>
<dbReference type="InterPro" id="IPR029058">
    <property type="entry name" value="AB_hydrolase_fold"/>
</dbReference>
<reference evidence="4" key="1">
    <citation type="submission" date="2025-08" db="UniProtKB">
        <authorList>
            <consortium name="RefSeq"/>
        </authorList>
    </citation>
    <scope>IDENTIFICATION</scope>
    <source>
        <tissue evidence="4">Whole Larva</tissue>
    </source>
</reference>
<dbReference type="SUPFAM" id="SSF53474">
    <property type="entry name" value="alpha/beta-Hydrolases"/>
    <property type="match status" value="2"/>
</dbReference>
<feature type="domain" description="Partial AB-hydrolase lipase" evidence="2">
    <location>
        <begin position="486"/>
        <end position="545"/>
    </location>
</feature>
<evidence type="ECO:0000313" key="3">
    <source>
        <dbReference type="Proteomes" id="UP000695000"/>
    </source>
</evidence>
<protein>
    <submittedName>
        <fullName evidence="4">Uncharacterized protein LOC108556624</fullName>
    </submittedName>
</protein>
<evidence type="ECO:0000313" key="4">
    <source>
        <dbReference type="RefSeq" id="XP_017768293.1"/>
    </source>
</evidence>
<accession>A0ABM1M143</accession>
<evidence type="ECO:0000256" key="1">
    <source>
        <dbReference type="SAM" id="SignalP"/>
    </source>
</evidence>
<feature type="signal peptide" evidence="1">
    <location>
        <begin position="1"/>
        <end position="23"/>
    </location>
</feature>
<dbReference type="Proteomes" id="UP000695000">
    <property type="component" value="Unplaced"/>
</dbReference>
<feature type="domain" description="Partial AB-hydrolase lipase" evidence="2">
    <location>
        <begin position="68"/>
        <end position="126"/>
    </location>
</feature>
<name>A0ABM1M143_NICVS</name>
<dbReference type="Pfam" id="PF04083">
    <property type="entry name" value="Abhydro_lipase"/>
    <property type="match status" value="2"/>
</dbReference>
<dbReference type="PANTHER" id="PTHR11005">
    <property type="entry name" value="LYSOSOMAL ACID LIPASE-RELATED"/>
    <property type="match status" value="1"/>
</dbReference>
<feature type="chain" id="PRO_5045861434" evidence="1">
    <location>
        <begin position="24"/>
        <end position="852"/>
    </location>
</feature>
<keyword evidence="1" id="KW-0732">Signal</keyword>
<organism evidence="3 4">
    <name type="scientific">Nicrophorus vespilloides</name>
    <name type="common">Boreal carrion beetle</name>
    <dbReference type="NCBI Taxonomy" id="110193"/>
    <lineage>
        <taxon>Eukaryota</taxon>
        <taxon>Metazoa</taxon>
        <taxon>Ecdysozoa</taxon>
        <taxon>Arthropoda</taxon>
        <taxon>Hexapoda</taxon>
        <taxon>Insecta</taxon>
        <taxon>Pterygota</taxon>
        <taxon>Neoptera</taxon>
        <taxon>Endopterygota</taxon>
        <taxon>Coleoptera</taxon>
        <taxon>Polyphaga</taxon>
        <taxon>Staphyliniformia</taxon>
        <taxon>Silphidae</taxon>
        <taxon>Nicrophorinae</taxon>
        <taxon>Nicrophorus</taxon>
    </lineage>
</organism>
<gene>
    <name evidence="4" type="primary">LOC108556624</name>
</gene>